<dbReference type="GO" id="GO:0022857">
    <property type="term" value="F:transmembrane transporter activity"/>
    <property type="evidence" value="ECO:0007669"/>
    <property type="project" value="InterPro"/>
</dbReference>
<dbReference type="KEGG" id="hhu:AR456_08065"/>
<feature type="transmembrane region" description="Helical" evidence="6">
    <location>
        <begin position="288"/>
        <end position="311"/>
    </location>
</feature>
<comment type="caution">
    <text evidence="8">The sequence shown here is derived from an EMBL/GenBank/DDBJ whole genome shotgun (WGS) entry which is preliminary data.</text>
</comment>
<accession>W1N1V6</accession>
<dbReference type="OrthoDB" id="9812189at2"/>
<evidence type="ECO:0000259" key="7">
    <source>
        <dbReference type="PROSITE" id="PS50850"/>
    </source>
</evidence>
<dbReference type="STRING" id="1178482.AR456_08065"/>
<comment type="subcellular location">
    <subcellularLocation>
        <location evidence="1">Cell membrane</location>
        <topology evidence="1">Multi-pass membrane protein</topology>
    </subcellularLocation>
</comment>
<dbReference type="InterPro" id="IPR050189">
    <property type="entry name" value="MFS_Efflux_Transporters"/>
</dbReference>
<dbReference type="PANTHER" id="PTHR43124:SF5">
    <property type="entry name" value="PURINE RIBONUCLEOSIDE EFFLUX PUMP NEPI"/>
    <property type="match status" value="1"/>
</dbReference>
<feature type="transmembrane region" description="Helical" evidence="6">
    <location>
        <begin position="317"/>
        <end position="336"/>
    </location>
</feature>
<feature type="transmembrane region" description="Helical" evidence="6">
    <location>
        <begin position="177"/>
        <end position="199"/>
    </location>
</feature>
<dbReference type="EMBL" id="AVBC01000045">
    <property type="protein sequence ID" value="ERL49468.1"/>
    <property type="molecule type" value="Genomic_DNA"/>
</dbReference>
<keyword evidence="2" id="KW-1003">Cell membrane</keyword>
<evidence type="ECO:0000256" key="1">
    <source>
        <dbReference type="ARBA" id="ARBA00004651"/>
    </source>
</evidence>
<protein>
    <recommendedName>
        <fullName evidence="7">Major facilitator superfamily (MFS) profile domain-containing protein</fullName>
    </recommendedName>
</protein>
<evidence type="ECO:0000313" key="9">
    <source>
        <dbReference type="Proteomes" id="UP000019113"/>
    </source>
</evidence>
<keyword evidence="4 6" id="KW-1133">Transmembrane helix</keyword>
<feature type="transmembrane region" description="Helical" evidence="6">
    <location>
        <begin position="220"/>
        <end position="243"/>
    </location>
</feature>
<dbReference type="InterPro" id="IPR011701">
    <property type="entry name" value="MFS"/>
</dbReference>
<dbReference type="Proteomes" id="UP000019113">
    <property type="component" value="Unassembled WGS sequence"/>
</dbReference>
<sequence length="413" mass="43349">MNHELCMASPTQDAPPQQAASAWGAVVSLALGVFSLVMSEFLPASLLTPMAHSLSISEGQAGQAVTTTALVALVSGLLVTSMTRGLDRRQVLQGFSVILIVANLTVYFSPNLGWLLFGRILLGIALGGFWALSTATAMRLVREHDVPRALSLIFTGVPIATISAAALGSFLGDLLGWRNVFLIATAVAVITLLVQILTLPSMPPQRPTPLRTLVDVMVRPGIGVGILAAMLVFCGHFAFFTYLRPFLEQISSAGIHSISSTLLAFGLANLTGTLLAGRWLEHHLRLTLLSMPLAMGAIAWLLVTLGGLSLWTDALMITLWGLAFGAVPVAWSTWLTRVVADEAESAGGLLGASIQLAIATGAAVGGVLFDTSGVLGTFAFSGALLVAVALLIATRVRTQPQAQSEAQQEVIHQ</sequence>
<feature type="transmembrane region" description="Helical" evidence="6">
    <location>
        <begin position="91"/>
        <end position="108"/>
    </location>
</feature>
<reference evidence="8 9" key="1">
    <citation type="submission" date="2013-08" db="EMBL/GenBank/DDBJ databases">
        <title>draft genome of Halomonas huanghegensis, strain BJGMM-B45T.</title>
        <authorList>
            <person name="Miao C."/>
            <person name="Wan Y."/>
            <person name="Jin W."/>
        </authorList>
    </citation>
    <scope>NUCLEOTIDE SEQUENCE [LARGE SCALE GENOMIC DNA]</scope>
    <source>
        <strain evidence="8 9">BJGMM-B45</strain>
    </source>
</reference>
<evidence type="ECO:0000256" key="6">
    <source>
        <dbReference type="SAM" id="Phobius"/>
    </source>
</evidence>
<gene>
    <name evidence="8" type="ORF">BJB45_06725</name>
</gene>
<evidence type="ECO:0000313" key="8">
    <source>
        <dbReference type="EMBL" id="ERL49468.1"/>
    </source>
</evidence>
<dbReference type="GO" id="GO:0005886">
    <property type="term" value="C:plasma membrane"/>
    <property type="evidence" value="ECO:0007669"/>
    <property type="project" value="UniProtKB-SubCell"/>
</dbReference>
<dbReference type="AlphaFoldDB" id="W1N1V6"/>
<evidence type="ECO:0000256" key="2">
    <source>
        <dbReference type="ARBA" id="ARBA00022475"/>
    </source>
</evidence>
<dbReference type="InterPro" id="IPR036259">
    <property type="entry name" value="MFS_trans_sf"/>
</dbReference>
<feature type="transmembrane region" description="Helical" evidence="6">
    <location>
        <begin position="255"/>
        <end position="276"/>
    </location>
</feature>
<keyword evidence="3 6" id="KW-0812">Transmembrane</keyword>
<feature type="transmembrane region" description="Helical" evidence="6">
    <location>
        <begin position="149"/>
        <end position="171"/>
    </location>
</feature>
<dbReference type="eggNOG" id="COG2814">
    <property type="taxonomic scope" value="Bacteria"/>
</dbReference>
<proteinExistence type="predicted"/>
<dbReference type="Pfam" id="PF07690">
    <property type="entry name" value="MFS_1"/>
    <property type="match status" value="1"/>
</dbReference>
<evidence type="ECO:0000256" key="4">
    <source>
        <dbReference type="ARBA" id="ARBA00022989"/>
    </source>
</evidence>
<keyword evidence="5 6" id="KW-0472">Membrane</keyword>
<dbReference type="InterPro" id="IPR020846">
    <property type="entry name" value="MFS_dom"/>
</dbReference>
<feature type="transmembrane region" description="Helical" evidence="6">
    <location>
        <begin position="348"/>
        <end position="369"/>
    </location>
</feature>
<evidence type="ECO:0000256" key="3">
    <source>
        <dbReference type="ARBA" id="ARBA00022692"/>
    </source>
</evidence>
<evidence type="ECO:0000256" key="5">
    <source>
        <dbReference type="ARBA" id="ARBA00023136"/>
    </source>
</evidence>
<feature type="transmembrane region" description="Helical" evidence="6">
    <location>
        <begin position="375"/>
        <end position="393"/>
    </location>
</feature>
<dbReference type="PROSITE" id="PS50850">
    <property type="entry name" value="MFS"/>
    <property type="match status" value="1"/>
</dbReference>
<feature type="domain" description="Major facilitator superfamily (MFS) profile" evidence="7">
    <location>
        <begin position="25"/>
        <end position="400"/>
    </location>
</feature>
<dbReference type="PANTHER" id="PTHR43124">
    <property type="entry name" value="PURINE EFFLUX PUMP PBUE"/>
    <property type="match status" value="1"/>
</dbReference>
<organism evidence="8 9">
    <name type="scientific">Halomonas huangheensis</name>
    <dbReference type="NCBI Taxonomy" id="1178482"/>
    <lineage>
        <taxon>Bacteria</taxon>
        <taxon>Pseudomonadati</taxon>
        <taxon>Pseudomonadota</taxon>
        <taxon>Gammaproteobacteria</taxon>
        <taxon>Oceanospirillales</taxon>
        <taxon>Halomonadaceae</taxon>
        <taxon>Halomonas</taxon>
    </lineage>
</organism>
<keyword evidence="9" id="KW-1185">Reference proteome</keyword>
<dbReference type="Gene3D" id="1.20.1250.20">
    <property type="entry name" value="MFS general substrate transporter like domains"/>
    <property type="match status" value="1"/>
</dbReference>
<dbReference type="SUPFAM" id="SSF103473">
    <property type="entry name" value="MFS general substrate transporter"/>
    <property type="match status" value="1"/>
</dbReference>
<feature type="transmembrane region" description="Helical" evidence="6">
    <location>
        <begin position="61"/>
        <end position="79"/>
    </location>
</feature>
<dbReference type="PATRIC" id="fig|1178482.3.peg.3924"/>
<feature type="transmembrane region" description="Helical" evidence="6">
    <location>
        <begin position="114"/>
        <end position="137"/>
    </location>
</feature>
<feature type="transmembrane region" description="Helical" evidence="6">
    <location>
        <begin position="20"/>
        <end position="41"/>
    </location>
</feature>
<dbReference type="CDD" id="cd17324">
    <property type="entry name" value="MFS_NepI_like"/>
    <property type="match status" value="1"/>
</dbReference>
<name>W1N1V6_9GAMM</name>